<proteinExistence type="predicted"/>
<dbReference type="Proteomes" id="UP001177023">
    <property type="component" value="Unassembled WGS sequence"/>
</dbReference>
<evidence type="ECO:0000313" key="3">
    <source>
        <dbReference type="EMBL" id="CAJ0569605.1"/>
    </source>
</evidence>
<feature type="domain" description="F-box" evidence="2">
    <location>
        <begin position="74"/>
        <end position="121"/>
    </location>
</feature>
<evidence type="ECO:0000256" key="1">
    <source>
        <dbReference type="SAM" id="SignalP"/>
    </source>
</evidence>
<name>A0AA36FWC0_9BILA</name>
<gene>
    <name evidence="3" type="ORF">MSPICULIGERA_LOCUS8077</name>
</gene>
<evidence type="ECO:0000259" key="2">
    <source>
        <dbReference type="PROSITE" id="PS50181"/>
    </source>
</evidence>
<sequence length="426" mass="48386">MLAVLLRYFFKLSSGVCCWHVSEPSRKPEGAISVVGLKDELPTKPQPVSYPMKVCIRRIPTAIEELRDPCYLSVEQLLRLPVEIQSHIVDYLRMPDMLYMARAAPILMDFITAVPKFWVIAGWGQESEQEQIFFWFVKRLPTDNWAYGVANAMTVLPADARGTGLMEKCDLGTYIEHVTMLCNNSRVGLLYHTTRLSHGGEPWTSNIKETTYSFDAHDFVGGSPFPDGNFHASVVVVDWSLDHPEGLLRKVVHDVNRFPSVKELIVNLTDLYLLELPEFVGWPIEEYGSMAANILRTMIAEWLNGEREIACIMILPINTARILVPTAFKADELREILTGLTAGLPGCFRLHDSARLIRRSETSREGLVISVQPQLFLLCGCDYWVRRERTFEDSKRHAESFASLCQTYSELKSGYINEDAEDDEDD</sequence>
<comment type="caution">
    <text evidence="3">The sequence shown here is derived from an EMBL/GenBank/DDBJ whole genome shotgun (WGS) entry which is preliminary data.</text>
</comment>
<dbReference type="InterPro" id="IPR001810">
    <property type="entry name" value="F-box_dom"/>
</dbReference>
<dbReference type="PROSITE" id="PS50181">
    <property type="entry name" value="FBOX"/>
    <property type="match status" value="1"/>
</dbReference>
<protein>
    <recommendedName>
        <fullName evidence="2">F-box domain-containing protein</fullName>
    </recommendedName>
</protein>
<feature type="chain" id="PRO_5041395178" description="F-box domain-containing protein" evidence="1">
    <location>
        <begin position="16"/>
        <end position="426"/>
    </location>
</feature>
<dbReference type="AlphaFoldDB" id="A0AA36FWC0"/>
<keyword evidence="4" id="KW-1185">Reference proteome</keyword>
<feature type="signal peptide" evidence="1">
    <location>
        <begin position="1"/>
        <end position="15"/>
    </location>
</feature>
<accession>A0AA36FWC0</accession>
<organism evidence="3 4">
    <name type="scientific">Mesorhabditis spiculigera</name>
    <dbReference type="NCBI Taxonomy" id="96644"/>
    <lineage>
        <taxon>Eukaryota</taxon>
        <taxon>Metazoa</taxon>
        <taxon>Ecdysozoa</taxon>
        <taxon>Nematoda</taxon>
        <taxon>Chromadorea</taxon>
        <taxon>Rhabditida</taxon>
        <taxon>Rhabditina</taxon>
        <taxon>Rhabditomorpha</taxon>
        <taxon>Rhabditoidea</taxon>
        <taxon>Rhabditidae</taxon>
        <taxon>Mesorhabditinae</taxon>
        <taxon>Mesorhabditis</taxon>
    </lineage>
</organism>
<keyword evidence="1" id="KW-0732">Signal</keyword>
<reference evidence="3" key="1">
    <citation type="submission" date="2023-06" db="EMBL/GenBank/DDBJ databases">
        <authorList>
            <person name="Delattre M."/>
        </authorList>
    </citation>
    <scope>NUCLEOTIDE SEQUENCE</scope>
    <source>
        <strain evidence="3">AF72</strain>
    </source>
</reference>
<dbReference type="EMBL" id="CATQJA010002078">
    <property type="protein sequence ID" value="CAJ0569605.1"/>
    <property type="molecule type" value="Genomic_DNA"/>
</dbReference>
<feature type="non-terminal residue" evidence="3">
    <location>
        <position position="426"/>
    </location>
</feature>
<evidence type="ECO:0000313" key="4">
    <source>
        <dbReference type="Proteomes" id="UP001177023"/>
    </source>
</evidence>